<dbReference type="AlphaFoldDB" id="A0A2T2XEI6"/>
<dbReference type="EMBL" id="PXYW01000030">
    <property type="protein sequence ID" value="PSR32887.1"/>
    <property type="molecule type" value="Genomic_DNA"/>
</dbReference>
<protein>
    <submittedName>
        <fullName evidence="2">Uncharacterized protein</fullName>
    </submittedName>
</protein>
<organism evidence="2 3">
    <name type="scientific">Sulfobacillus benefaciens</name>
    <dbReference type="NCBI Taxonomy" id="453960"/>
    <lineage>
        <taxon>Bacteria</taxon>
        <taxon>Bacillati</taxon>
        <taxon>Bacillota</taxon>
        <taxon>Clostridia</taxon>
        <taxon>Eubacteriales</taxon>
        <taxon>Clostridiales Family XVII. Incertae Sedis</taxon>
        <taxon>Sulfobacillus</taxon>
    </lineage>
</organism>
<dbReference type="Proteomes" id="UP000242972">
    <property type="component" value="Unassembled WGS sequence"/>
</dbReference>
<proteinExistence type="predicted"/>
<comment type="caution">
    <text evidence="2">The sequence shown here is derived from an EMBL/GenBank/DDBJ whole genome shotgun (WGS) entry which is preliminary data.</text>
</comment>
<evidence type="ECO:0000313" key="3">
    <source>
        <dbReference type="Proteomes" id="UP000242972"/>
    </source>
</evidence>
<feature type="region of interest" description="Disordered" evidence="1">
    <location>
        <begin position="1"/>
        <end position="22"/>
    </location>
</feature>
<sequence length="146" mass="15676">MVPSLRQARSLGIRWSPPEMPGCSELRTPGIEHTAGEGHETMGSVLDRHCRTQEPHGPAVRGRLPDHRFMVVAGGFDARDDLGSPDLDTLGFRPLHPCGFGPKPNGASWQSQVSAFGLCLAISMAATTVFSATTRKMMVSGIPLKL</sequence>
<reference evidence="2 3" key="1">
    <citation type="journal article" date="2014" name="BMC Genomics">
        <title>Comparison of environmental and isolate Sulfobacillus genomes reveals diverse carbon, sulfur, nitrogen, and hydrogen metabolisms.</title>
        <authorList>
            <person name="Justice N.B."/>
            <person name="Norman A."/>
            <person name="Brown C.T."/>
            <person name="Singh A."/>
            <person name="Thomas B.C."/>
            <person name="Banfield J.F."/>
        </authorList>
    </citation>
    <scope>NUCLEOTIDE SEQUENCE [LARGE SCALE GENOMIC DNA]</scope>
    <source>
        <strain evidence="2">AMDSBA4</strain>
    </source>
</reference>
<gene>
    <name evidence="2" type="ORF">C7B46_12440</name>
</gene>
<accession>A0A2T2XEI6</accession>
<name>A0A2T2XEI6_9FIRM</name>
<evidence type="ECO:0000313" key="2">
    <source>
        <dbReference type="EMBL" id="PSR32887.1"/>
    </source>
</evidence>
<evidence type="ECO:0000256" key="1">
    <source>
        <dbReference type="SAM" id="MobiDB-lite"/>
    </source>
</evidence>